<accession>A0ABD1Q7A7</accession>
<dbReference type="EMBL" id="JBFOLK010000012">
    <property type="protein sequence ID" value="KAL2471039.1"/>
    <property type="molecule type" value="Genomic_DNA"/>
</dbReference>
<dbReference type="AlphaFoldDB" id="A0ABD1Q7A7"/>
<reference evidence="4" key="1">
    <citation type="submission" date="2024-07" db="EMBL/GenBank/DDBJ databases">
        <title>Two chromosome-level genome assemblies of Korean endemic species Abeliophyllum distichum and Forsythia ovata (Oleaceae).</title>
        <authorList>
            <person name="Jang H."/>
        </authorList>
    </citation>
    <scope>NUCLEOTIDE SEQUENCE [LARGE SCALE GENOMIC DNA]</scope>
</reference>
<keyword evidence="1" id="KW-0175">Coiled coil</keyword>
<protein>
    <recommendedName>
        <fullName evidence="5">Aminotransferase-like plant mobile domain-containing protein</fullName>
    </recommendedName>
</protein>
<evidence type="ECO:0008006" key="5">
    <source>
        <dbReference type="Google" id="ProtNLM"/>
    </source>
</evidence>
<sequence>MASTNFLSFEDYQAFLSQPFVTPGCLLPANTRNHKFYLGPTFNVDDDVGHFPVAQIFSMSHTFPFLESLSLPSLRGAGIHTWPKSDTSFRAWHRQMIGHSPTRSMATLQDQLRSSTSLTGSGPLWLAQLWFRTYFPYFGAPSLATHLVRCYGLVVNELSPTTQSTPVEIPMKEKASRPNDQGKTPILLERQSQDDALPSLPREISHSPKTSDEDADSILRSIQVLFTSCEQVQASFIPCTSSVTRLSTFATPSTEDMDTLKRTLLAYTSFMDKDISRVNADSQKEFLVRLNENLATALKHPSLKLSASTRLTLRGIHQESKLSELSSEVMIEDSLLISLESEMKELQAKIDDYKMRLAAKKCNASLEIERTKALMVCYSEVIADDPDAVMKTLSIVDTHQCFEWSKHRDQMQSVLEELDGVNQ</sequence>
<evidence type="ECO:0000313" key="3">
    <source>
        <dbReference type="EMBL" id="KAL2471039.1"/>
    </source>
</evidence>
<keyword evidence="4" id="KW-1185">Reference proteome</keyword>
<feature type="region of interest" description="Disordered" evidence="2">
    <location>
        <begin position="164"/>
        <end position="214"/>
    </location>
</feature>
<name>A0ABD1Q7A7_9LAMI</name>
<comment type="caution">
    <text evidence="3">The sequence shown here is derived from an EMBL/GenBank/DDBJ whole genome shotgun (WGS) entry which is preliminary data.</text>
</comment>
<dbReference type="Proteomes" id="UP001604336">
    <property type="component" value="Unassembled WGS sequence"/>
</dbReference>
<proteinExistence type="predicted"/>
<feature type="compositionally biased region" description="Basic and acidic residues" evidence="2">
    <location>
        <begin position="203"/>
        <end position="212"/>
    </location>
</feature>
<evidence type="ECO:0000256" key="1">
    <source>
        <dbReference type="SAM" id="Coils"/>
    </source>
</evidence>
<gene>
    <name evidence="3" type="ORF">Adt_39175</name>
</gene>
<evidence type="ECO:0000313" key="4">
    <source>
        <dbReference type="Proteomes" id="UP001604336"/>
    </source>
</evidence>
<feature type="coiled-coil region" evidence="1">
    <location>
        <begin position="336"/>
        <end position="363"/>
    </location>
</feature>
<evidence type="ECO:0000256" key="2">
    <source>
        <dbReference type="SAM" id="MobiDB-lite"/>
    </source>
</evidence>
<organism evidence="3 4">
    <name type="scientific">Abeliophyllum distichum</name>
    <dbReference type="NCBI Taxonomy" id="126358"/>
    <lineage>
        <taxon>Eukaryota</taxon>
        <taxon>Viridiplantae</taxon>
        <taxon>Streptophyta</taxon>
        <taxon>Embryophyta</taxon>
        <taxon>Tracheophyta</taxon>
        <taxon>Spermatophyta</taxon>
        <taxon>Magnoliopsida</taxon>
        <taxon>eudicotyledons</taxon>
        <taxon>Gunneridae</taxon>
        <taxon>Pentapetalae</taxon>
        <taxon>asterids</taxon>
        <taxon>lamiids</taxon>
        <taxon>Lamiales</taxon>
        <taxon>Oleaceae</taxon>
        <taxon>Forsythieae</taxon>
        <taxon>Abeliophyllum</taxon>
    </lineage>
</organism>